<keyword evidence="3" id="KW-1185">Reference proteome</keyword>
<feature type="region of interest" description="Disordered" evidence="1">
    <location>
        <begin position="255"/>
        <end position="281"/>
    </location>
</feature>
<protein>
    <submittedName>
        <fullName evidence="2">G12425 protein</fullName>
    </submittedName>
</protein>
<feature type="compositionally biased region" description="Basic and acidic residues" evidence="1">
    <location>
        <begin position="164"/>
        <end position="202"/>
    </location>
</feature>
<reference evidence="2 3" key="1">
    <citation type="submission" date="2024-06" db="EMBL/GenBank/DDBJ databases">
        <authorList>
            <person name="Kraege A."/>
            <person name="Thomma B."/>
        </authorList>
    </citation>
    <scope>NUCLEOTIDE SEQUENCE [LARGE SCALE GENOMIC DNA]</scope>
</reference>
<accession>A0ABP1GEF3</accession>
<organism evidence="2 3">
    <name type="scientific">Coccomyxa viridis</name>
    <dbReference type="NCBI Taxonomy" id="1274662"/>
    <lineage>
        <taxon>Eukaryota</taxon>
        <taxon>Viridiplantae</taxon>
        <taxon>Chlorophyta</taxon>
        <taxon>core chlorophytes</taxon>
        <taxon>Trebouxiophyceae</taxon>
        <taxon>Trebouxiophyceae incertae sedis</taxon>
        <taxon>Coccomyxaceae</taxon>
        <taxon>Coccomyxa</taxon>
    </lineage>
</organism>
<gene>
    <name evidence="2" type="primary">g12425</name>
    <name evidence="2" type="ORF">VP750_LOCUS11057</name>
</gene>
<comment type="caution">
    <text evidence="2">The sequence shown here is derived from an EMBL/GenBank/DDBJ whole genome shotgun (WGS) entry which is preliminary data.</text>
</comment>
<evidence type="ECO:0000313" key="3">
    <source>
        <dbReference type="Proteomes" id="UP001497392"/>
    </source>
</evidence>
<evidence type="ECO:0000313" key="2">
    <source>
        <dbReference type="EMBL" id="CAL5229151.1"/>
    </source>
</evidence>
<feature type="compositionally biased region" description="Basic residues" evidence="1">
    <location>
        <begin position="255"/>
        <end position="264"/>
    </location>
</feature>
<feature type="region of interest" description="Disordered" evidence="1">
    <location>
        <begin position="163"/>
        <end position="202"/>
    </location>
</feature>
<proteinExistence type="predicted"/>
<name>A0ABP1GEF3_9CHLO</name>
<feature type="region of interest" description="Disordered" evidence="1">
    <location>
        <begin position="1"/>
        <end position="25"/>
    </location>
</feature>
<dbReference type="EMBL" id="CAXHTA020000020">
    <property type="protein sequence ID" value="CAL5229151.1"/>
    <property type="molecule type" value="Genomic_DNA"/>
</dbReference>
<feature type="compositionally biased region" description="Polar residues" evidence="1">
    <location>
        <begin position="1"/>
        <end position="21"/>
    </location>
</feature>
<feature type="region of interest" description="Disordered" evidence="1">
    <location>
        <begin position="49"/>
        <end position="98"/>
    </location>
</feature>
<dbReference type="Proteomes" id="UP001497392">
    <property type="component" value="Unassembled WGS sequence"/>
</dbReference>
<feature type="compositionally biased region" description="Polar residues" evidence="1">
    <location>
        <begin position="80"/>
        <end position="93"/>
    </location>
</feature>
<evidence type="ECO:0000256" key="1">
    <source>
        <dbReference type="SAM" id="MobiDB-lite"/>
    </source>
</evidence>
<sequence length="281" mass="31300">MMNQANEFTSSPLARTRNAGTKRNYKCLHEGPINAEVLRDAAIEARMRRAYAALPRDPNEPPRKRGRPRKERPLGADESPPTTASDKSTNTDDNGGDDICYRDLLTKIEEPVKSHSPAQDVAVLFLAVVEQARLEKAEQARIDSENKARLQKSIMDSLKAAGRARREAAEKERAESAERARQEAAEKARLEEAEAARREAAEKARLEEAEAARREAAERARREAAVKAWLEGVEKAQRAAAQAARIALTSTRARRANTFKRAQRNNKTQKACRKGVPMQAI</sequence>